<sequence length="63" mass="6794">MKKSVEKKLHLGKIKVANFSSPVLQGNALLQTANTCSTVCSFRICDANTSQTAPVCSVDSCRY</sequence>
<name>A0A291QZ65_9BACT</name>
<dbReference type="Proteomes" id="UP000220133">
    <property type="component" value="Chromosome"/>
</dbReference>
<dbReference type="RefSeq" id="WP_098195569.1">
    <property type="nucleotide sequence ID" value="NZ_CP023777.1"/>
</dbReference>
<proteinExistence type="predicted"/>
<dbReference type="OrthoDB" id="680256at2"/>
<organism evidence="1 2">
    <name type="scientific">Chitinophaga caeni</name>
    <dbReference type="NCBI Taxonomy" id="2029983"/>
    <lineage>
        <taxon>Bacteria</taxon>
        <taxon>Pseudomonadati</taxon>
        <taxon>Bacteroidota</taxon>
        <taxon>Chitinophagia</taxon>
        <taxon>Chitinophagales</taxon>
        <taxon>Chitinophagaceae</taxon>
        <taxon>Chitinophaga</taxon>
    </lineage>
</organism>
<evidence type="ECO:0000313" key="1">
    <source>
        <dbReference type="EMBL" id="ATL49201.1"/>
    </source>
</evidence>
<dbReference type="AlphaFoldDB" id="A0A291QZ65"/>
<reference evidence="1 2" key="1">
    <citation type="submission" date="2017-10" db="EMBL/GenBank/DDBJ databases">
        <title>Paenichitinophaga pekingensis gen. nov., sp. nov., isolated from activated sludge.</title>
        <authorList>
            <person name="Jin D."/>
            <person name="Kong X."/>
            <person name="Deng Y."/>
            <person name="Bai Z."/>
        </authorList>
    </citation>
    <scope>NUCLEOTIDE SEQUENCE [LARGE SCALE GENOMIC DNA]</scope>
    <source>
        <strain evidence="1 2">13</strain>
    </source>
</reference>
<gene>
    <name evidence="1" type="ORF">COR50_19605</name>
</gene>
<evidence type="ECO:0000313" key="2">
    <source>
        <dbReference type="Proteomes" id="UP000220133"/>
    </source>
</evidence>
<accession>A0A291QZ65</accession>
<dbReference type="KEGG" id="cbae:COR50_19605"/>
<protein>
    <recommendedName>
        <fullName evidence="3">Lantibiotic</fullName>
    </recommendedName>
</protein>
<evidence type="ECO:0008006" key="3">
    <source>
        <dbReference type="Google" id="ProtNLM"/>
    </source>
</evidence>
<keyword evidence="2" id="KW-1185">Reference proteome</keyword>
<dbReference type="EMBL" id="CP023777">
    <property type="protein sequence ID" value="ATL49201.1"/>
    <property type="molecule type" value="Genomic_DNA"/>
</dbReference>